<dbReference type="EMBL" id="JNVM01000038">
    <property type="protein sequence ID" value="KEQ22471.1"/>
    <property type="molecule type" value="Genomic_DNA"/>
</dbReference>
<dbReference type="InterPro" id="IPR036634">
    <property type="entry name" value="PRD_sf"/>
</dbReference>
<dbReference type="Proteomes" id="UP000028123">
    <property type="component" value="Unassembled WGS sequence"/>
</dbReference>
<dbReference type="InterPro" id="IPR011608">
    <property type="entry name" value="PRD"/>
</dbReference>
<dbReference type="Gene3D" id="1.10.1790.10">
    <property type="entry name" value="PRD domain"/>
    <property type="match status" value="1"/>
</dbReference>
<dbReference type="PROSITE" id="PS51372">
    <property type="entry name" value="PRD_2"/>
    <property type="match status" value="1"/>
</dbReference>
<dbReference type="GO" id="GO:0006355">
    <property type="term" value="P:regulation of DNA-templated transcription"/>
    <property type="evidence" value="ECO:0007669"/>
    <property type="project" value="InterPro"/>
</dbReference>
<comment type="caution">
    <text evidence="2">The sequence shown here is derived from an EMBL/GenBank/DDBJ whole genome shotgun (WGS) entry which is preliminary data.</text>
</comment>
<feature type="domain" description="PRD" evidence="1">
    <location>
        <begin position="12"/>
        <end position="114"/>
    </location>
</feature>
<organism evidence="2 3">
    <name type="scientific">Paenibacillus tyrfis</name>
    <dbReference type="NCBI Taxonomy" id="1501230"/>
    <lineage>
        <taxon>Bacteria</taxon>
        <taxon>Bacillati</taxon>
        <taxon>Bacillota</taxon>
        <taxon>Bacilli</taxon>
        <taxon>Bacillales</taxon>
        <taxon>Paenibacillaceae</taxon>
        <taxon>Paenibacillus</taxon>
    </lineage>
</organism>
<gene>
    <name evidence="2" type="ORF">ET33_23360</name>
</gene>
<dbReference type="eggNOG" id="ENOG5030JYZ">
    <property type="taxonomic scope" value="Bacteria"/>
</dbReference>
<evidence type="ECO:0000313" key="3">
    <source>
        <dbReference type="Proteomes" id="UP000028123"/>
    </source>
</evidence>
<dbReference type="OrthoDB" id="3192572at2"/>
<proteinExistence type="predicted"/>
<dbReference type="Pfam" id="PF00874">
    <property type="entry name" value="PRD"/>
    <property type="match status" value="1"/>
</dbReference>
<evidence type="ECO:0000259" key="1">
    <source>
        <dbReference type="PROSITE" id="PS51372"/>
    </source>
</evidence>
<dbReference type="AlphaFoldDB" id="A0A081NVJ8"/>
<protein>
    <submittedName>
        <fullName evidence="2">Transcriptional antiterminator</fullName>
    </submittedName>
</protein>
<evidence type="ECO:0000313" key="2">
    <source>
        <dbReference type="EMBL" id="KEQ22471.1"/>
    </source>
</evidence>
<keyword evidence="3" id="KW-1185">Reference proteome</keyword>
<dbReference type="SUPFAM" id="SSF63520">
    <property type="entry name" value="PTS-regulatory domain, PRD"/>
    <property type="match status" value="1"/>
</dbReference>
<reference evidence="2 3" key="1">
    <citation type="submission" date="2014-06" db="EMBL/GenBank/DDBJ databases">
        <title>Draft genome sequence of Paenibacillus sp. MSt1.</title>
        <authorList>
            <person name="Aw Y.K."/>
            <person name="Ong K.S."/>
            <person name="Gan H.M."/>
            <person name="Lee S.M."/>
        </authorList>
    </citation>
    <scope>NUCLEOTIDE SEQUENCE [LARGE SCALE GENOMIC DNA]</scope>
    <source>
        <strain evidence="2 3">MSt1</strain>
    </source>
</reference>
<name>A0A081NVJ8_9BACL</name>
<sequence length="114" mass="13026">MSMLAERLELLFGTDTITAHAKHVCEAAIQQFIVPGEEKKYTKLITHLAMALTRIERKEVLNAPPGELMEEVLQSEHYGQARQHVAWIASICNAELPDEERQYLEMHFVHALTD</sequence>
<accession>A0A081NVJ8</accession>
<dbReference type="RefSeq" id="WP_036691278.1">
    <property type="nucleotide sequence ID" value="NZ_JNVM01000038.1"/>
</dbReference>